<keyword evidence="6" id="KW-0175">Coiled coil</keyword>
<dbReference type="InterPro" id="IPR046347">
    <property type="entry name" value="bZIP_sf"/>
</dbReference>
<dbReference type="PROSITE" id="PS50217">
    <property type="entry name" value="BZIP"/>
    <property type="match status" value="1"/>
</dbReference>
<evidence type="ECO:0000256" key="3">
    <source>
        <dbReference type="ARBA" id="ARBA00023125"/>
    </source>
</evidence>
<sequence>MCGAVWLVTFVLPGQILWLLIFTNHSIKHHNPLPFFTWFRYITMSGFVNSQDFSNVQQGASSSNTSMPDDTPMALLEQLVYVDNFMNNADENDLSAEPNFDDQLSVELAAFADDSFIFPDEEKPKLKVEYSNSNNNDHFDHFESSDGAQGSIPSTISELLQRPYSQLQNDHVPAGSAQKPELSSESSLPKVTVPRGAQNTLSAAGLSQTQIEALATLIAYHKPDIIQRENSSSQSSSGSQNGSASGAQVSSFEPLEASSSSQIVPMSSTVSPDVYSSEPKEYVETDKRRRNTAASARFRIKKKLKEQEMERKLKELTDLSRNLELKIQQLEMENRLLRNLVVEKGSQRDSEELERLRKKARISVDQEGFPKPN</sequence>
<feature type="domain" description="BZIP" evidence="9">
    <location>
        <begin position="287"/>
        <end position="344"/>
    </location>
</feature>
<evidence type="ECO:0000256" key="7">
    <source>
        <dbReference type="SAM" id="MobiDB-lite"/>
    </source>
</evidence>
<dbReference type="PANTHER" id="PTHR13044:SF14">
    <property type="entry name" value="CRYPTOCEPHAL, ISOFORM A"/>
    <property type="match status" value="1"/>
</dbReference>
<dbReference type="GO" id="GO:0000977">
    <property type="term" value="F:RNA polymerase II transcription regulatory region sequence-specific DNA binding"/>
    <property type="evidence" value="ECO:0007669"/>
    <property type="project" value="TreeGrafter"/>
</dbReference>
<evidence type="ECO:0000256" key="8">
    <source>
        <dbReference type="SAM" id="Phobius"/>
    </source>
</evidence>
<dbReference type="CDD" id="cd14705">
    <property type="entry name" value="bZIP_Zip1"/>
    <property type="match status" value="1"/>
</dbReference>
<evidence type="ECO:0000313" key="10">
    <source>
        <dbReference type="EMBL" id="ABY58972.1"/>
    </source>
</evidence>
<dbReference type="GO" id="GO:0005634">
    <property type="term" value="C:nucleus"/>
    <property type="evidence" value="ECO:0007669"/>
    <property type="project" value="UniProtKB-SubCell"/>
</dbReference>
<dbReference type="GO" id="GO:0089713">
    <property type="term" value="C:Cbf1-Met4-Met28 complex"/>
    <property type="evidence" value="ECO:0007669"/>
    <property type="project" value="TreeGrafter"/>
</dbReference>
<keyword evidence="8" id="KW-1133">Transmembrane helix</keyword>
<keyword evidence="5" id="KW-0539">Nucleus</keyword>
<protein>
    <submittedName>
        <fullName evidence="10">BZIP transcription factor</fullName>
    </submittedName>
</protein>
<feature type="compositionally biased region" description="Basic and acidic residues" evidence="7">
    <location>
        <begin position="278"/>
        <end position="287"/>
    </location>
</feature>
<evidence type="ECO:0000256" key="4">
    <source>
        <dbReference type="ARBA" id="ARBA00023163"/>
    </source>
</evidence>
<reference evidence="10" key="1">
    <citation type="submission" date="2007-10" db="EMBL/GenBank/DDBJ databases">
        <title>Molecular cloning of Hansenula polymorpha bZIP transcription factor gene.</title>
        <authorList>
            <person name="Sohn M."/>
            <person name="Ubiyvovk V.M."/>
            <person name="Sibirny A.A."/>
            <person name="Rhee S."/>
            <person name="Kang H."/>
        </authorList>
    </citation>
    <scope>NUCLEOTIDE SEQUENCE</scope>
    <source>
        <strain evidence="10">A16</strain>
    </source>
</reference>
<dbReference type="GO" id="GO:0001228">
    <property type="term" value="F:DNA-binding transcription activator activity, RNA polymerase II-specific"/>
    <property type="evidence" value="ECO:0007669"/>
    <property type="project" value="TreeGrafter"/>
</dbReference>
<dbReference type="SUPFAM" id="SSF57959">
    <property type="entry name" value="Leucine zipper domain"/>
    <property type="match status" value="1"/>
</dbReference>
<dbReference type="Gene3D" id="1.20.5.170">
    <property type="match status" value="1"/>
</dbReference>
<evidence type="ECO:0000256" key="1">
    <source>
        <dbReference type="ARBA" id="ARBA00004123"/>
    </source>
</evidence>
<dbReference type="InterPro" id="IPR004827">
    <property type="entry name" value="bZIP"/>
</dbReference>
<name>E6Y371_PICAN</name>
<dbReference type="AlphaFoldDB" id="E6Y371"/>
<feature type="compositionally biased region" description="Polar residues" evidence="7">
    <location>
        <begin position="262"/>
        <end position="271"/>
    </location>
</feature>
<feature type="coiled-coil region" evidence="6">
    <location>
        <begin position="302"/>
        <end position="340"/>
    </location>
</feature>
<dbReference type="PROSITE" id="PS00036">
    <property type="entry name" value="BZIP_BASIC"/>
    <property type="match status" value="1"/>
</dbReference>
<organism evidence="10">
    <name type="scientific">Pichia angusta</name>
    <name type="common">Yeast</name>
    <name type="synonym">Hansenula polymorpha</name>
    <dbReference type="NCBI Taxonomy" id="870730"/>
    <lineage>
        <taxon>Eukaryota</taxon>
        <taxon>Fungi</taxon>
        <taxon>Dikarya</taxon>
        <taxon>Ascomycota</taxon>
        <taxon>Saccharomycotina</taxon>
        <taxon>Pichiomycetes</taxon>
        <taxon>Pichiales</taxon>
        <taxon>Pichiaceae</taxon>
        <taxon>Ogataea</taxon>
    </lineage>
</organism>
<dbReference type="EMBL" id="EU194253">
    <property type="protein sequence ID" value="ABY58972.1"/>
    <property type="molecule type" value="Genomic_DNA"/>
</dbReference>
<accession>E6Y371</accession>
<evidence type="ECO:0000256" key="6">
    <source>
        <dbReference type="SAM" id="Coils"/>
    </source>
</evidence>
<keyword evidence="4" id="KW-0804">Transcription</keyword>
<keyword evidence="8" id="KW-0472">Membrane</keyword>
<feature type="region of interest" description="Disordered" evidence="7">
    <location>
        <begin position="228"/>
        <end position="293"/>
    </location>
</feature>
<keyword evidence="3" id="KW-0238">DNA-binding</keyword>
<evidence type="ECO:0000259" key="9">
    <source>
        <dbReference type="PROSITE" id="PS50217"/>
    </source>
</evidence>
<comment type="subcellular location">
    <subcellularLocation>
        <location evidence="1">Nucleus</location>
    </subcellularLocation>
</comment>
<evidence type="ECO:0000256" key="2">
    <source>
        <dbReference type="ARBA" id="ARBA00023015"/>
    </source>
</evidence>
<keyword evidence="2" id="KW-0805">Transcription regulation</keyword>
<feature type="region of interest" description="Disordered" evidence="7">
    <location>
        <begin position="170"/>
        <end position="191"/>
    </location>
</feature>
<keyword evidence="8" id="KW-0812">Transmembrane</keyword>
<evidence type="ECO:0000256" key="5">
    <source>
        <dbReference type="ARBA" id="ARBA00023242"/>
    </source>
</evidence>
<feature type="transmembrane region" description="Helical" evidence="8">
    <location>
        <begin position="6"/>
        <end position="23"/>
    </location>
</feature>
<proteinExistence type="predicted"/>
<feature type="compositionally biased region" description="Low complexity" evidence="7">
    <location>
        <begin position="230"/>
        <end position="261"/>
    </location>
</feature>
<dbReference type="Pfam" id="PF07716">
    <property type="entry name" value="bZIP_2"/>
    <property type="match status" value="1"/>
</dbReference>
<dbReference type="PANTHER" id="PTHR13044">
    <property type="entry name" value="ACTIVATING TRANSCRIPTION FACTOR ATF 4/5"/>
    <property type="match status" value="1"/>
</dbReference>